<dbReference type="InterPro" id="IPR036673">
    <property type="entry name" value="Cyanovirin-N_sf"/>
</dbReference>
<reference evidence="1" key="1">
    <citation type="submission" date="2019-02" db="EMBL/GenBank/DDBJ databases">
        <authorList>
            <person name="Li S.-H."/>
        </authorList>
    </citation>
    <scope>NUCLEOTIDE SEQUENCE</scope>
    <source>
        <strain evidence="1">IMCC11814</strain>
    </source>
</reference>
<protein>
    <submittedName>
        <fullName evidence="1">Uncharacterized protein</fullName>
    </submittedName>
</protein>
<name>A0ABT3T296_9GAMM</name>
<organism evidence="1 2">
    <name type="scientific">Candidatus Marimicrobium litorale</name>
    <dbReference type="NCBI Taxonomy" id="2518991"/>
    <lineage>
        <taxon>Bacteria</taxon>
        <taxon>Pseudomonadati</taxon>
        <taxon>Pseudomonadota</taxon>
        <taxon>Gammaproteobacteria</taxon>
        <taxon>Cellvibrionales</taxon>
        <taxon>Halieaceae</taxon>
        <taxon>Marimicrobium</taxon>
    </lineage>
</organism>
<gene>
    <name evidence="1" type="ORF">EYC82_01150</name>
</gene>
<comment type="caution">
    <text evidence="1">The sequence shown here is derived from an EMBL/GenBank/DDBJ whole genome shotgun (WGS) entry which is preliminary data.</text>
</comment>
<keyword evidence="2" id="KW-1185">Reference proteome</keyword>
<accession>A0ABT3T296</accession>
<dbReference type="Proteomes" id="UP001143304">
    <property type="component" value="Unassembled WGS sequence"/>
</dbReference>
<evidence type="ECO:0000313" key="1">
    <source>
        <dbReference type="EMBL" id="MCX2975961.1"/>
    </source>
</evidence>
<dbReference type="EMBL" id="SHNO01000001">
    <property type="protein sequence ID" value="MCX2975961.1"/>
    <property type="molecule type" value="Genomic_DNA"/>
</dbReference>
<dbReference type="Gene3D" id="2.30.60.10">
    <property type="entry name" value="Cyanovirin-N"/>
    <property type="match status" value="1"/>
</dbReference>
<proteinExistence type="predicted"/>
<evidence type="ECO:0000313" key="2">
    <source>
        <dbReference type="Proteomes" id="UP001143304"/>
    </source>
</evidence>
<sequence>MPLGRIVSHVLLLFVLLFSIEVRANSSDSQVAAESQGIAVAISNWTSFTINTQFNEGNFGDGIVGPGFPLTILPYQNTGTGVYLRGGPASAYYVAMEYEIASGAEILPSFGIQFAADTQWDVKAAASDVLHAVKKKVTSNAKKSLKKTATESGEDALEAAGAADGMTEVYAALKVMEDIAKLFKALDPSYQMTFVWYPTLSEAGSEIPFYENACISRNENTPAPANVAILGPDEPPSAENKDEFFILSAGSVNANLPGFVDMSISPMCDYVCAAWNATGEYLNEYAQSDCTSATSGSTALTNYDSFDNQNNCLVDPAEGSEGVPWVTPPTATYQRLVPPNNCSTPLNVGYLSAAEGVCGACVEVESGAPAGSWSTSCNLDSFSGTTLCADCANDDSADRVNYSCASCSNEVWNNVDGTLTCDTAPPPGSWLDSCDSDWSYNGTAQTLCATCETSGGGGSTYSCQTCSSNTWTNSDGSLVCSASAASASDSAPVSPFLSVSPPLYAQLFAAPPPNLSMPFAGASR</sequence>
<dbReference type="RefSeq" id="WP_279247719.1">
    <property type="nucleotide sequence ID" value="NZ_SHNO01000001.1"/>
</dbReference>